<dbReference type="Proteomes" id="UP001597168">
    <property type="component" value="Unassembled WGS sequence"/>
</dbReference>
<keyword evidence="1" id="KW-0732">Signal</keyword>
<feature type="chain" id="PRO_5047305158" evidence="1">
    <location>
        <begin position="32"/>
        <end position="142"/>
    </location>
</feature>
<feature type="signal peptide" evidence="1">
    <location>
        <begin position="1"/>
        <end position="31"/>
    </location>
</feature>
<evidence type="ECO:0000313" key="3">
    <source>
        <dbReference type="Proteomes" id="UP001597168"/>
    </source>
</evidence>
<evidence type="ECO:0000313" key="2">
    <source>
        <dbReference type="EMBL" id="MFD1146078.1"/>
    </source>
</evidence>
<evidence type="ECO:0000256" key="1">
    <source>
        <dbReference type="SAM" id="SignalP"/>
    </source>
</evidence>
<sequence length="142" mass="14607">MGIIGKRLVGAALAIAGSVALVMSSTGVATAATPRNGVCEVGEFCLYYGASKGGSLSDFNGSIPNYGDSLPTCYVFTGAGTGRGECVKNNAGSAWNRTTAHTVTVYYNSGYLGASQTFGAGQTANFNSTMWDNNASHRFIAH</sequence>
<dbReference type="Pfam" id="PF03995">
    <property type="entry name" value="Inhibitor_I36"/>
    <property type="match status" value="1"/>
</dbReference>
<protein>
    <submittedName>
        <fullName evidence="2">Peptidase inhibitor family I36 protein</fullName>
    </submittedName>
</protein>
<name>A0ABW3QE25_9PSEU</name>
<reference evidence="3" key="1">
    <citation type="journal article" date="2019" name="Int. J. Syst. Evol. Microbiol.">
        <title>The Global Catalogue of Microorganisms (GCM) 10K type strain sequencing project: providing services to taxonomists for standard genome sequencing and annotation.</title>
        <authorList>
            <consortium name="The Broad Institute Genomics Platform"/>
            <consortium name="The Broad Institute Genome Sequencing Center for Infectious Disease"/>
            <person name="Wu L."/>
            <person name="Ma J."/>
        </authorList>
    </citation>
    <scope>NUCLEOTIDE SEQUENCE [LARGE SCALE GENOMIC DNA]</scope>
    <source>
        <strain evidence="3">CCUG 60214</strain>
    </source>
</reference>
<gene>
    <name evidence="2" type="ORF">ACFQ3T_02965</name>
</gene>
<comment type="caution">
    <text evidence="2">The sequence shown here is derived from an EMBL/GenBank/DDBJ whole genome shotgun (WGS) entry which is preliminary data.</text>
</comment>
<accession>A0ABW3QE25</accession>
<proteinExistence type="predicted"/>
<dbReference type="EMBL" id="JBHTLK010000007">
    <property type="protein sequence ID" value="MFD1146078.1"/>
    <property type="molecule type" value="Genomic_DNA"/>
</dbReference>
<keyword evidence="3" id="KW-1185">Reference proteome</keyword>
<organism evidence="2 3">
    <name type="scientific">Saccharothrix hoggarensis</name>
    <dbReference type="NCBI Taxonomy" id="913853"/>
    <lineage>
        <taxon>Bacteria</taxon>
        <taxon>Bacillati</taxon>
        <taxon>Actinomycetota</taxon>
        <taxon>Actinomycetes</taxon>
        <taxon>Pseudonocardiales</taxon>
        <taxon>Pseudonocardiaceae</taxon>
        <taxon>Saccharothrix</taxon>
    </lineage>
</organism>
<dbReference type="RefSeq" id="WP_380719464.1">
    <property type="nucleotide sequence ID" value="NZ_JBHTLK010000007.1"/>
</dbReference>